<evidence type="ECO:0000256" key="4">
    <source>
        <dbReference type="ARBA" id="ARBA00023136"/>
    </source>
</evidence>
<reference evidence="6 7" key="1">
    <citation type="submission" date="2024-01" db="EMBL/GenBank/DDBJ databases">
        <title>Genome assemblies of Stephania.</title>
        <authorList>
            <person name="Yang L."/>
        </authorList>
    </citation>
    <scope>NUCLEOTIDE SEQUENCE [LARGE SCALE GENOMIC DNA]</scope>
    <source>
        <strain evidence="6">YNDBR</strain>
        <tissue evidence="6">Leaf</tissue>
    </source>
</reference>
<dbReference type="Proteomes" id="UP001420932">
    <property type="component" value="Unassembled WGS sequence"/>
</dbReference>
<gene>
    <name evidence="6" type="ORF">Syun_022802</name>
</gene>
<evidence type="ECO:0000256" key="2">
    <source>
        <dbReference type="ARBA" id="ARBA00022692"/>
    </source>
</evidence>
<evidence type="ECO:0000256" key="3">
    <source>
        <dbReference type="ARBA" id="ARBA00022989"/>
    </source>
</evidence>
<evidence type="ECO:0000256" key="5">
    <source>
        <dbReference type="SAM" id="Phobius"/>
    </source>
</evidence>
<keyword evidence="2 5" id="KW-0812">Transmembrane</keyword>
<comment type="subcellular location">
    <subcellularLocation>
        <location evidence="1">Membrane</location>
        <topology evidence="1">Multi-pass membrane protein</topology>
    </subcellularLocation>
</comment>
<comment type="caution">
    <text evidence="6">The sequence shown here is derived from an EMBL/GenBank/DDBJ whole genome shotgun (WGS) entry which is preliminary data.</text>
</comment>
<dbReference type="GO" id="GO:0016020">
    <property type="term" value="C:membrane"/>
    <property type="evidence" value="ECO:0007669"/>
    <property type="project" value="UniProtKB-SubCell"/>
</dbReference>
<dbReference type="InterPro" id="IPR035952">
    <property type="entry name" value="Rhomboid-like_sf"/>
</dbReference>
<protein>
    <recommendedName>
        <fullName evidence="8">Peptidase S54 rhomboid domain-containing protein</fullName>
    </recommendedName>
</protein>
<name>A0AAP0F7Q6_9MAGN</name>
<evidence type="ECO:0000313" key="7">
    <source>
        <dbReference type="Proteomes" id="UP001420932"/>
    </source>
</evidence>
<organism evidence="6 7">
    <name type="scientific">Stephania yunnanensis</name>
    <dbReference type="NCBI Taxonomy" id="152371"/>
    <lineage>
        <taxon>Eukaryota</taxon>
        <taxon>Viridiplantae</taxon>
        <taxon>Streptophyta</taxon>
        <taxon>Embryophyta</taxon>
        <taxon>Tracheophyta</taxon>
        <taxon>Spermatophyta</taxon>
        <taxon>Magnoliopsida</taxon>
        <taxon>Ranunculales</taxon>
        <taxon>Menispermaceae</taxon>
        <taxon>Menispermoideae</taxon>
        <taxon>Cissampelideae</taxon>
        <taxon>Stephania</taxon>
    </lineage>
</organism>
<feature type="transmembrane region" description="Helical" evidence="5">
    <location>
        <begin position="192"/>
        <end position="217"/>
    </location>
</feature>
<evidence type="ECO:0000313" key="6">
    <source>
        <dbReference type="EMBL" id="KAK9106791.1"/>
    </source>
</evidence>
<evidence type="ECO:0000256" key="1">
    <source>
        <dbReference type="ARBA" id="ARBA00004141"/>
    </source>
</evidence>
<keyword evidence="4 5" id="KW-0472">Membrane</keyword>
<dbReference type="SUPFAM" id="SSF144091">
    <property type="entry name" value="Rhomboid-like"/>
    <property type="match status" value="1"/>
</dbReference>
<proteinExistence type="predicted"/>
<feature type="transmembrane region" description="Helical" evidence="5">
    <location>
        <begin position="6"/>
        <end position="25"/>
    </location>
</feature>
<dbReference type="AlphaFoldDB" id="A0AAP0F7Q6"/>
<keyword evidence="3 5" id="KW-1133">Transmembrane helix</keyword>
<dbReference type="EMBL" id="JBBNAF010000010">
    <property type="protein sequence ID" value="KAK9106791.1"/>
    <property type="molecule type" value="Genomic_DNA"/>
</dbReference>
<evidence type="ECO:0008006" key="8">
    <source>
        <dbReference type="Google" id="ProtNLM"/>
    </source>
</evidence>
<feature type="transmembrane region" description="Helical" evidence="5">
    <location>
        <begin position="148"/>
        <end position="172"/>
    </location>
</feature>
<accession>A0AAP0F7Q6</accession>
<keyword evidence="7" id="KW-1185">Reference proteome</keyword>
<sequence>MDTDALYPSLVLCEVILFAHLDALFMKRGYHFVALDLPPWPHLQCALLMEVFITLKVFTKVTYPSDQTILMESSIDDDLDPPPWPPPSSLHSTPYLAPMNLEKKTMMSQCSTQGNHTWKLIVGDELDFIERLWEFSHHSLCRPLARNLIYAGSLGILYTLGASGALNAIMLLDIFLFPTATHYINFFIPVPAMLLGSSQISGSAHLGGALVAALAWARIKKGWF</sequence>